<dbReference type="RefSeq" id="WP_123198609.1">
    <property type="nucleotide sequence ID" value="NZ_QICB01000007.1"/>
</dbReference>
<dbReference type="EMBL" id="QICB01000007">
    <property type="protein sequence ID" value="RNL18866.1"/>
    <property type="molecule type" value="Genomic_DNA"/>
</dbReference>
<evidence type="ECO:0000313" key="2">
    <source>
        <dbReference type="Proteomes" id="UP000267368"/>
    </source>
</evidence>
<reference evidence="2" key="1">
    <citation type="submission" date="2018-05" db="EMBL/GenBank/DDBJ databases">
        <title>Genome Sequencing of selected type strains of the family Eggerthellaceae.</title>
        <authorList>
            <person name="Danylec N."/>
            <person name="Stoll D.A."/>
            <person name="Doetsch A."/>
            <person name="Huch M."/>
        </authorList>
    </citation>
    <scope>NUCLEOTIDE SEQUENCE [LARGE SCALE GENOMIC DNA]</scope>
    <source>
        <strain evidence="2">DSM 17537</strain>
    </source>
</reference>
<name>A0A3N0AE18_9ACTN</name>
<comment type="caution">
    <text evidence="1">The sequence shown here is derived from an EMBL/GenBank/DDBJ whole genome shotgun (WGS) entry which is preliminary data.</text>
</comment>
<sequence>MAKSVVTNEPRIKNPLIKAIRELLEHRALWLYLLTDEAKKAGADPAAFAPAAVRRCGLFQGAELVAKGGGTKSLKSLKKGLFGKPAQMVFEMDIKDVQDDRFELEFHYCPLVKAWQKQGCTDEEISNLCDWAMCGDRGIGEAYGCSLDLPKTIARGDDVCHLIYDR</sequence>
<proteinExistence type="predicted"/>
<organism evidence="1 2">
    <name type="scientific">Slackia faecicanis</name>
    <dbReference type="NCBI Taxonomy" id="255723"/>
    <lineage>
        <taxon>Bacteria</taxon>
        <taxon>Bacillati</taxon>
        <taxon>Actinomycetota</taxon>
        <taxon>Coriobacteriia</taxon>
        <taxon>Eggerthellales</taxon>
        <taxon>Eggerthellaceae</taxon>
        <taxon>Slackia</taxon>
    </lineage>
</organism>
<dbReference type="InterPro" id="IPR026002">
    <property type="entry name" value="ATC_hydrolase-like"/>
</dbReference>
<dbReference type="Proteomes" id="UP000267368">
    <property type="component" value="Unassembled WGS sequence"/>
</dbReference>
<accession>A0A3N0AE18</accession>
<gene>
    <name evidence="1" type="ORF">DMP07_07925</name>
</gene>
<keyword evidence="2" id="KW-1185">Reference proteome</keyword>
<evidence type="ECO:0000313" key="1">
    <source>
        <dbReference type="EMBL" id="RNL18866.1"/>
    </source>
</evidence>
<dbReference type="Pfam" id="PF14196">
    <property type="entry name" value="ATC_hydrolase"/>
    <property type="match status" value="1"/>
</dbReference>
<dbReference type="AlphaFoldDB" id="A0A3N0AE18"/>
<protein>
    <submittedName>
        <fullName evidence="1">Elastase-1</fullName>
    </submittedName>
</protein>
<dbReference type="OrthoDB" id="5454254at2"/>